<keyword evidence="1" id="KW-0472">Membrane</keyword>
<accession>A0A919L217</accession>
<dbReference type="AlphaFoldDB" id="A0A919L217"/>
<sequence>MSVSLLVPVFWLVLALLPMGRGPVRRLFLGLLVGLSALAVVIMFFYAQDASQRARWTSDGQNWWQVPLLTAALLAPGAIVALVRLALARPGGARR</sequence>
<keyword evidence="1" id="KW-1133">Transmembrane helix</keyword>
<reference evidence="2" key="1">
    <citation type="journal article" date="2014" name="Int. J. Syst. Evol. Microbiol.">
        <title>Complete genome sequence of Corynebacterium casei LMG S-19264T (=DSM 44701T), isolated from a smear-ripened cheese.</title>
        <authorList>
            <consortium name="US DOE Joint Genome Institute (JGI-PGF)"/>
            <person name="Walter F."/>
            <person name="Albersmeier A."/>
            <person name="Kalinowski J."/>
            <person name="Ruckert C."/>
        </authorList>
    </citation>
    <scope>NUCLEOTIDE SEQUENCE</scope>
    <source>
        <strain evidence="2">JCM 4646</strain>
    </source>
</reference>
<proteinExistence type="predicted"/>
<comment type="caution">
    <text evidence="2">The sequence shown here is derived from an EMBL/GenBank/DDBJ whole genome shotgun (WGS) entry which is preliminary data.</text>
</comment>
<feature type="transmembrane region" description="Helical" evidence="1">
    <location>
        <begin position="28"/>
        <end position="47"/>
    </location>
</feature>
<name>A0A919L217_9ACTN</name>
<reference evidence="2" key="2">
    <citation type="submission" date="2020-09" db="EMBL/GenBank/DDBJ databases">
        <authorList>
            <person name="Sun Q."/>
            <person name="Ohkuma M."/>
        </authorList>
    </citation>
    <scope>NUCLEOTIDE SEQUENCE</scope>
    <source>
        <strain evidence="2">JCM 4646</strain>
    </source>
</reference>
<evidence type="ECO:0000313" key="3">
    <source>
        <dbReference type="Proteomes" id="UP000617734"/>
    </source>
</evidence>
<dbReference type="EMBL" id="BNBO01000050">
    <property type="protein sequence ID" value="GHH81043.1"/>
    <property type="molecule type" value="Genomic_DNA"/>
</dbReference>
<feature type="transmembrane region" description="Helical" evidence="1">
    <location>
        <begin position="68"/>
        <end position="87"/>
    </location>
</feature>
<keyword evidence="1" id="KW-0812">Transmembrane</keyword>
<dbReference type="Proteomes" id="UP000617734">
    <property type="component" value="Unassembled WGS sequence"/>
</dbReference>
<dbReference type="GeneID" id="95356582"/>
<dbReference type="RefSeq" id="WP_190214293.1">
    <property type="nucleotide sequence ID" value="NZ_BNBO01000050.1"/>
</dbReference>
<evidence type="ECO:0000313" key="2">
    <source>
        <dbReference type="EMBL" id="GHH81043.1"/>
    </source>
</evidence>
<evidence type="ECO:0000256" key="1">
    <source>
        <dbReference type="SAM" id="Phobius"/>
    </source>
</evidence>
<gene>
    <name evidence="2" type="ORF">GCM10018781_62770</name>
</gene>
<protein>
    <submittedName>
        <fullName evidence="2">Uncharacterized protein</fullName>
    </submittedName>
</protein>
<organism evidence="2 3">
    <name type="scientific">Kitasatospora indigofera</name>
    <dbReference type="NCBI Taxonomy" id="67307"/>
    <lineage>
        <taxon>Bacteria</taxon>
        <taxon>Bacillati</taxon>
        <taxon>Actinomycetota</taxon>
        <taxon>Actinomycetes</taxon>
        <taxon>Kitasatosporales</taxon>
        <taxon>Streptomycetaceae</taxon>
        <taxon>Kitasatospora</taxon>
    </lineage>
</organism>
<keyword evidence="3" id="KW-1185">Reference proteome</keyword>